<proteinExistence type="predicted"/>
<sequence length="28" mass="3201">MAIFSNLILLNVSSNQIFKRQNHSVNLV</sequence>
<protein>
    <submittedName>
        <fullName evidence="1">Uncharacterized protein</fullName>
    </submittedName>
</protein>
<evidence type="ECO:0000313" key="1">
    <source>
        <dbReference type="EMBL" id="JAH89378.1"/>
    </source>
</evidence>
<name>A0A0E9WIS3_ANGAN</name>
<reference evidence="1" key="1">
    <citation type="submission" date="2014-11" db="EMBL/GenBank/DDBJ databases">
        <authorList>
            <person name="Amaro Gonzalez C."/>
        </authorList>
    </citation>
    <scope>NUCLEOTIDE SEQUENCE</scope>
</reference>
<reference evidence="1" key="2">
    <citation type="journal article" date="2015" name="Fish Shellfish Immunol.">
        <title>Early steps in the European eel (Anguilla anguilla)-Vibrio vulnificus interaction in the gills: Role of the RtxA13 toxin.</title>
        <authorList>
            <person name="Callol A."/>
            <person name="Pajuelo D."/>
            <person name="Ebbesson L."/>
            <person name="Teles M."/>
            <person name="MacKenzie S."/>
            <person name="Amaro C."/>
        </authorList>
    </citation>
    <scope>NUCLEOTIDE SEQUENCE</scope>
</reference>
<organism evidence="1">
    <name type="scientific">Anguilla anguilla</name>
    <name type="common">European freshwater eel</name>
    <name type="synonym">Muraena anguilla</name>
    <dbReference type="NCBI Taxonomy" id="7936"/>
    <lineage>
        <taxon>Eukaryota</taxon>
        <taxon>Metazoa</taxon>
        <taxon>Chordata</taxon>
        <taxon>Craniata</taxon>
        <taxon>Vertebrata</taxon>
        <taxon>Euteleostomi</taxon>
        <taxon>Actinopterygii</taxon>
        <taxon>Neopterygii</taxon>
        <taxon>Teleostei</taxon>
        <taxon>Anguilliformes</taxon>
        <taxon>Anguillidae</taxon>
        <taxon>Anguilla</taxon>
    </lineage>
</organism>
<dbReference type="AlphaFoldDB" id="A0A0E9WIS3"/>
<accession>A0A0E9WIS3</accession>
<dbReference type="EMBL" id="GBXM01019199">
    <property type="protein sequence ID" value="JAH89378.1"/>
    <property type="molecule type" value="Transcribed_RNA"/>
</dbReference>